<accession>A0AAN7WAJ6</accession>
<dbReference type="PANTHER" id="PTHR42085:SF1">
    <property type="entry name" value="F-BOX DOMAIN-CONTAINING PROTEIN"/>
    <property type="match status" value="1"/>
</dbReference>
<sequence length="178" mass="20194">MASPGGWTLLTLPPEMRNRIYREVLVEGDIYIHTHSRFLPIEPALMRVCRQTREEALAIYHKENSFVFDIDENDARNLINWCKSASRRKNSEIAFEVGHSQNWENLMAWAAATFRRECVAPPLIYPDGDTAVPAAVHVLEVASQLKDCSVTWPAAEAVLMQMRKAMAVENPAWAQDQA</sequence>
<name>A0AAN7WAJ6_9PEZI</name>
<dbReference type="PANTHER" id="PTHR42085">
    <property type="entry name" value="F-BOX DOMAIN-CONTAINING PROTEIN"/>
    <property type="match status" value="1"/>
</dbReference>
<evidence type="ECO:0000313" key="1">
    <source>
        <dbReference type="EMBL" id="KAK5701610.1"/>
    </source>
</evidence>
<dbReference type="AlphaFoldDB" id="A0AAN7WAJ6"/>
<dbReference type="EMBL" id="JAVRQU010000006">
    <property type="protein sequence ID" value="KAK5701610.1"/>
    <property type="molecule type" value="Genomic_DNA"/>
</dbReference>
<reference evidence="1" key="1">
    <citation type="submission" date="2023-08" db="EMBL/GenBank/DDBJ databases">
        <title>Black Yeasts Isolated from many extreme environments.</title>
        <authorList>
            <person name="Coleine C."/>
            <person name="Stajich J.E."/>
            <person name="Selbmann L."/>
        </authorList>
    </citation>
    <scope>NUCLEOTIDE SEQUENCE</scope>
    <source>
        <strain evidence="1">CCFEE 5810</strain>
    </source>
</reference>
<proteinExistence type="predicted"/>
<evidence type="ECO:0000313" key="2">
    <source>
        <dbReference type="Proteomes" id="UP001310594"/>
    </source>
</evidence>
<protein>
    <submittedName>
        <fullName evidence="1">Uncharacterized protein</fullName>
    </submittedName>
</protein>
<organism evidence="1 2">
    <name type="scientific">Elasticomyces elasticus</name>
    <dbReference type="NCBI Taxonomy" id="574655"/>
    <lineage>
        <taxon>Eukaryota</taxon>
        <taxon>Fungi</taxon>
        <taxon>Dikarya</taxon>
        <taxon>Ascomycota</taxon>
        <taxon>Pezizomycotina</taxon>
        <taxon>Dothideomycetes</taxon>
        <taxon>Dothideomycetidae</taxon>
        <taxon>Mycosphaerellales</taxon>
        <taxon>Teratosphaeriaceae</taxon>
        <taxon>Elasticomyces</taxon>
    </lineage>
</organism>
<dbReference type="InterPro" id="IPR038883">
    <property type="entry name" value="AN11006-like"/>
</dbReference>
<dbReference type="Proteomes" id="UP001310594">
    <property type="component" value="Unassembled WGS sequence"/>
</dbReference>
<comment type="caution">
    <text evidence="1">The sequence shown here is derived from an EMBL/GenBank/DDBJ whole genome shotgun (WGS) entry which is preliminary data.</text>
</comment>
<gene>
    <name evidence="1" type="ORF">LTR97_004426</name>
</gene>